<evidence type="ECO:0000313" key="10">
    <source>
        <dbReference type="Proteomes" id="UP000674416"/>
    </source>
</evidence>
<dbReference type="InterPro" id="IPR016064">
    <property type="entry name" value="NAD/diacylglycerol_kinase_sf"/>
</dbReference>
<evidence type="ECO:0000256" key="3">
    <source>
        <dbReference type="ARBA" id="ARBA00022777"/>
    </source>
</evidence>
<dbReference type="SUPFAM" id="SSF111331">
    <property type="entry name" value="NAD kinase/diacylglycerol kinase-like"/>
    <property type="match status" value="1"/>
</dbReference>
<evidence type="ECO:0000313" key="9">
    <source>
        <dbReference type="EMBL" id="MBP1079649.1"/>
    </source>
</evidence>
<dbReference type="Gene3D" id="2.60.200.30">
    <property type="entry name" value="Probable inorganic polyphosphate/atp-NAD kinase, domain 2"/>
    <property type="match status" value="1"/>
</dbReference>
<feature type="binding site" evidence="8">
    <location>
        <begin position="123"/>
        <end position="124"/>
    </location>
    <ligand>
        <name>NAD(+)</name>
        <dbReference type="ChEBI" id="CHEBI:57540"/>
    </ligand>
</feature>
<organism evidence="9 10">
    <name type="scientific">Bacillus capparidis</name>
    <dbReference type="NCBI Taxonomy" id="1840411"/>
    <lineage>
        <taxon>Bacteria</taxon>
        <taxon>Bacillati</taxon>
        <taxon>Bacillota</taxon>
        <taxon>Bacilli</taxon>
        <taxon>Bacillales</taxon>
        <taxon>Bacillaceae</taxon>
        <taxon>Bacillus</taxon>
    </lineage>
</organism>
<name>A0ABS4CR75_9BACI</name>
<feature type="binding site" evidence="8">
    <location>
        <position position="186"/>
    </location>
    <ligand>
        <name>NAD(+)</name>
        <dbReference type="ChEBI" id="CHEBI:57540"/>
    </ligand>
</feature>
<feature type="binding site" evidence="8">
    <location>
        <begin position="46"/>
        <end position="47"/>
    </location>
    <ligand>
        <name>NAD(+)</name>
        <dbReference type="ChEBI" id="CHEBI:57540"/>
    </ligand>
</feature>
<sequence length="267" mass="29988">MMKFSVSSKGDSVSDKLKSRIDTYLQDFGLKMDEEEPDIVISVGGDGTLLYAFHKYSHRLDKTAFVGVHTGHLGFYADWVPEEIEKLVIAIAKTPYQTVEYPILEVTVRYLNGNQEEKYLALNECTIKSTEGSLVADVEIRGELFETFRGDGLCMSTPSGSTAYNKALGGAIIHPSIRAIQLAEMASINNRVFRTVGSPLILPDHHTCVIKPLNDVDFQITIDHLTLLHKEVKSVECRVASEVVRFARFRPFPFWKRVVDSFIGKKE</sequence>
<dbReference type="EC" id="2.7.1.23" evidence="8"/>
<dbReference type="InterPro" id="IPR002504">
    <property type="entry name" value="NADK"/>
</dbReference>
<reference evidence="9 10" key="1">
    <citation type="submission" date="2021-01" db="EMBL/GenBank/DDBJ databases">
        <title>Genomic Encyclopedia of Type Strains, Phase IV (KMG-IV): sequencing the most valuable type-strain genomes for metagenomic binning, comparative biology and taxonomic classification.</title>
        <authorList>
            <person name="Goeker M."/>
        </authorList>
    </citation>
    <scope>NUCLEOTIDE SEQUENCE [LARGE SCALE GENOMIC DNA]</scope>
    <source>
        <strain evidence="9 10">DSM 103394</strain>
    </source>
</reference>
<feature type="binding site" evidence="8">
    <location>
        <position position="149"/>
    </location>
    <ligand>
        <name>NAD(+)</name>
        <dbReference type="ChEBI" id="CHEBI:57540"/>
    </ligand>
</feature>
<dbReference type="InterPro" id="IPR017437">
    <property type="entry name" value="ATP-NAD_kinase_PpnK-typ_C"/>
</dbReference>
<keyword evidence="4 8" id="KW-0067">ATP-binding</keyword>
<dbReference type="Proteomes" id="UP000674416">
    <property type="component" value="Unassembled WGS sequence"/>
</dbReference>
<evidence type="ECO:0000256" key="5">
    <source>
        <dbReference type="ARBA" id="ARBA00022857"/>
    </source>
</evidence>
<keyword evidence="8" id="KW-0963">Cytoplasm</keyword>
<comment type="cofactor">
    <cofactor evidence="8">
        <name>a divalent metal cation</name>
        <dbReference type="ChEBI" id="CHEBI:60240"/>
    </cofactor>
</comment>
<dbReference type="Pfam" id="PF01513">
    <property type="entry name" value="NAD_kinase"/>
    <property type="match status" value="1"/>
</dbReference>
<keyword evidence="5 8" id="KW-0521">NADP</keyword>
<dbReference type="Gene3D" id="3.40.50.10330">
    <property type="entry name" value="Probable inorganic polyphosphate/atp-NAD kinase, domain 1"/>
    <property type="match status" value="1"/>
</dbReference>
<evidence type="ECO:0000256" key="4">
    <source>
        <dbReference type="ARBA" id="ARBA00022840"/>
    </source>
</evidence>
<feature type="active site" description="Proton acceptor" evidence="8">
    <location>
        <position position="46"/>
    </location>
</feature>
<dbReference type="Pfam" id="PF20143">
    <property type="entry name" value="NAD_kinase_C"/>
    <property type="match status" value="1"/>
</dbReference>
<keyword evidence="3 8" id="KW-0418">Kinase</keyword>
<comment type="caution">
    <text evidence="9">The sequence shown here is derived from an EMBL/GenBank/DDBJ whole genome shotgun (WGS) entry which is preliminary data.</text>
</comment>
<comment type="caution">
    <text evidence="8">Lacks conserved residue(s) required for the propagation of feature annotation.</text>
</comment>
<comment type="catalytic activity">
    <reaction evidence="7 8">
        <text>NAD(+) + ATP = ADP + NADP(+) + H(+)</text>
        <dbReference type="Rhea" id="RHEA:18629"/>
        <dbReference type="ChEBI" id="CHEBI:15378"/>
        <dbReference type="ChEBI" id="CHEBI:30616"/>
        <dbReference type="ChEBI" id="CHEBI:57540"/>
        <dbReference type="ChEBI" id="CHEBI:58349"/>
        <dbReference type="ChEBI" id="CHEBI:456216"/>
        <dbReference type="EC" id="2.7.1.23"/>
    </reaction>
</comment>
<gene>
    <name evidence="8" type="primary">nadK</name>
    <name evidence="9" type="ORF">JOC74_000137</name>
</gene>
<dbReference type="HAMAP" id="MF_00361">
    <property type="entry name" value="NAD_kinase"/>
    <property type="match status" value="1"/>
</dbReference>
<comment type="subcellular location">
    <subcellularLocation>
        <location evidence="8">Cytoplasm</location>
    </subcellularLocation>
</comment>
<keyword evidence="2 8" id="KW-0547">Nucleotide-binding</keyword>
<comment type="similarity">
    <text evidence="8">Belongs to the NAD kinase family.</text>
</comment>
<keyword evidence="10" id="KW-1185">Reference proteome</keyword>
<dbReference type="EMBL" id="JAFDST010000001">
    <property type="protein sequence ID" value="MBP1079649.1"/>
    <property type="molecule type" value="Genomic_DNA"/>
</dbReference>
<proteinExistence type="inferred from homology"/>
<keyword evidence="6 8" id="KW-0520">NAD</keyword>
<dbReference type="GO" id="GO:0003951">
    <property type="term" value="F:NAD+ kinase activity"/>
    <property type="evidence" value="ECO:0007669"/>
    <property type="project" value="UniProtKB-EC"/>
</dbReference>
<feature type="binding site" evidence="8">
    <location>
        <position position="151"/>
    </location>
    <ligand>
        <name>NAD(+)</name>
        <dbReference type="ChEBI" id="CHEBI:57540"/>
    </ligand>
</feature>
<comment type="function">
    <text evidence="8">Involved in the regulation of the intracellular balance of NAD and NADP, and is a key enzyme in the biosynthesis of NADP. Catalyzes specifically the phosphorylation on 2'-hydroxyl of the adenosine moiety of NAD to yield NADP.</text>
</comment>
<evidence type="ECO:0000256" key="2">
    <source>
        <dbReference type="ARBA" id="ARBA00022741"/>
    </source>
</evidence>
<dbReference type="InterPro" id="IPR017438">
    <property type="entry name" value="ATP-NAD_kinase_N"/>
</dbReference>
<accession>A0ABS4CR75</accession>
<dbReference type="PANTHER" id="PTHR20275:SF0">
    <property type="entry name" value="NAD KINASE"/>
    <property type="match status" value="1"/>
</dbReference>
<evidence type="ECO:0000256" key="1">
    <source>
        <dbReference type="ARBA" id="ARBA00022679"/>
    </source>
</evidence>
<keyword evidence="1 8" id="KW-0808">Transferase</keyword>
<dbReference type="PANTHER" id="PTHR20275">
    <property type="entry name" value="NAD KINASE"/>
    <property type="match status" value="1"/>
</dbReference>
<protein>
    <recommendedName>
        <fullName evidence="8">NAD kinase</fullName>
        <ecNumber evidence="8">2.7.1.23</ecNumber>
    </recommendedName>
    <alternativeName>
        <fullName evidence="8">ATP-dependent NAD kinase</fullName>
    </alternativeName>
</protein>
<evidence type="ECO:0000256" key="8">
    <source>
        <dbReference type="HAMAP-Rule" id="MF_00361"/>
    </source>
</evidence>
<dbReference type="NCBIfam" id="NF003424">
    <property type="entry name" value="PRK04885.1"/>
    <property type="match status" value="1"/>
</dbReference>
<evidence type="ECO:0000256" key="7">
    <source>
        <dbReference type="ARBA" id="ARBA00047925"/>
    </source>
</evidence>
<evidence type="ECO:0000256" key="6">
    <source>
        <dbReference type="ARBA" id="ARBA00023027"/>
    </source>
</evidence>